<dbReference type="Pfam" id="PF09509">
    <property type="entry name" value="Hypoth_Ymh"/>
    <property type="match status" value="1"/>
</dbReference>
<dbReference type="RefSeq" id="WP_072921590.1">
    <property type="nucleotide sequence ID" value="NZ_FRDM01000100.1"/>
</dbReference>
<name>A0A1M7V1K7_9ACTN</name>
<dbReference type="AlphaFoldDB" id="A0A1M7V1K7"/>
<dbReference type="EMBL" id="FRDM01000100">
    <property type="protein sequence ID" value="SHN89072.1"/>
    <property type="molecule type" value="Genomic_DNA"/>
</dbReference>
<dbReference type="Proteomes" id="UP000184428">
    <property type="component" value="Unassembled WGS sequence"/>
</dbReference>
<reference evidence="2 3" key="1">
    <citation type="submission" date="2016-12" db="EMBL/GenBank/DDBJ databases">
        <authorList>
            <person name="Song W.-J."/>
            <person name="Kurnit D.M."/>
        </authorList>
    </citation>
    <scope>NUCLEOTIDE SEQUENCE [LARGE SCALE GENOMIC DNA]</scope>
    <source>
        <strain evidence="2 3">DSM 43162</strain>
    </source>
</reference>
<sequence>MVFDVPSAVNELRIFIDLVRDGSKPPAPSDEGKPLIEELAESEARIARQAPMVEPILDRVIPDWHTSVPTSKLARWAQHREAAQRATTVLQRGAELRMKLGDDAPTINAARLHPWAWDGARSMWASRHHRQAVVDGLKKVNAEAQNKTGRHDLSETNLFKQVFSLEDAKPETPRLMADVGSDTFKSLHRGAMALAEGLFAGIRNVVSHTSAETDADEQRALEQLAAVSVLARWVDDARVETAP</sequence>
<feature type="domain" description="Conserved hypothetical protein CHP02391" evidence="1">
    <location>
        <begin position="111"/>
        <end position="234"/>
    </location>
</feature>
<evidence type="ECO:0000313" key="3">
    <source>
        <dbReference type="Proteomes" id="UP000184428"/>
    </source>
</evidence>
<gene>
    <name evidence="2" type="ORF">SAMN05660350_05067</name>
</gene>
<proteinExistence type="predicted"/>
<evidence type="ECO:0000313" key="2">
    <source>
        <dbReference type="EMBL" id="SHN89072.1"/>
    </source>
</evidence>
<dbReference type="InterPro" id="IPR012654">
    <property type="entry name" value="CHP02391"/>
</dbReference>
<organism evidence="2 3">
    <name type="scientific">Geodermatophilus obscurus</name>
    <dbReference type="NCBI Taxonomy" id="1861"/>
    <lineage>
        <taxon>Bacteria</taxon>
        <taxon>Bacillati</taxon>
        <taxon>Actinomycetota</taxon>
        <taxon>Actinomycetes</taxon>
        <taxon>Geodermatophilales</taxon>
        <taxon>Geodermatophilaceae</taxon>
        <taxon>Geodermatophilus</taxon>
    </lineage>
</organism>
<accession>A0A1M7V1K7</accession>
<evidence type="ECO:0000259" key="1">
    <source>
        <dbReference type="Pfam" id="PF09509"/>
    </source>
</evidence>
<protein>
    <recommendedName>
        <fullName evidence="1">Conserved hypothetical protein CHP02391 domain-containing protein</fullName>
    </recommendedName>
</protein>